<evidence type="ECO:0000256" key="1">
    <source>
        <dbReference type="ARBA" id="ARBA00004992"/>
    </source>
</evidence>
<dbReference type="GO" id="GO:0004798">
    <property type="term" value="F:dTMP kinase activity"/>
    <property type="evidence" value="ECO:0007669"/>
    <property type="project" value="UniProtKB-EC"/>
</dbReference>
<evidence type="ECO:0000256" key="7">
    <source>
        <dbReference type="ARBA" id="ARBA00022741"/>
    </source>
</evidence>
<dbReference type="InterPro" id="IPR039430">
    <property type="entry name" value="Thymidylate_kin-like_dom"/>
</dbReference>
<dbReference type="CDD" id="cd01672">
    <property type="entry name" value="TMPK"/>
    <property type="match status" value="1"/>
</dbReference>
<dbReference type="InterPro" id="IPR027417">
    <property type="entry name" value="P-loop_NTPase"/>
</dbReference>
<dbReference type="PANTHER" id="PTHR10344">
    <property type="entry name" value="THYMIDYLATE KINASE"/>
    <property type="match status" value="1"/>
</dbReference>
<evidence type="ECO:0000256" key="8">
    <source>
        <dbReference type="ARBA" id="ARBA00022777"/>
    </source>
</evidence>
<keyword evidence="7" id="KW-0547">Nucleotide-binding</keyword>
<comment type="pathway">
    <text evidence="1">Pyrimidine metabolism; dTTP biosynthesis.</text>
</comment>
<dbReference type="PROSITE" id="PS01331">
    <property type="entry name" value="THYMIDYLATE_KINASE"/>
    <property type="match status" value="1"/>
</dbReference>
<dbReference type="EC" id="2.7.4.9" evidence="3"/>
<comment type="function">
    <text evidence="12">Catalyzes the phosphorylation of thymidine monophosphate (dTMP) to thymidine diphosphate (dTDP), the immediate precursor for the DNA building block dTTP, with ATP as the preferred phosphoryl donor in the presence of Mg(2+).</text>
</comment>
<dbReference type="SUPFAM" id="SSF52540">
    <property type="entry name" value="P-loop containing nucleoside triphosphate hydrolases"/>
    <property type="match status" value="1"/>
</dbReference>
<evidence type="ECO:0000256" key="10">
    <source>
        <dbReference type="ARBA" id="ARBA00029962"/>
    </source>
</evidence>
<evidence type="ECO:0000259" key="13">
    <source>
        <dbReference type="Pfam" id="PF02223"/>
    </source>
</evidence>
<dbReference type="GeneID" id="116956799"/>
<keyword evidence="5" id="KW-0808">Transferase</keyword>
<sequence>MSLRRGALLVLEGADRAGKSTQAALLVDHLLTRAGVSAQGMAFPDRTTHIGQLVSSYLQRNVELDDHVVHLLFSANRWERASLIRERLQAGVTLVVDRYAFSGVAFTAAKPGFDPEWCRHPDVGLPRPDLVLFLSVPPAHAQQRGRYGDERYEHAAFQQRVLQRYDELARDPTLTWEQVDGTGSPDEVHQRILPLATRAIQQAATNPILPLWA</sequence>
<dbReference type="InterPro" id="IPR018095">
    <property type="entry name" value="Thymidylate_kin_CS"/>
</dbReference>
<evidence type="ECO:0000313" key="14">
    <source>
        <dbReference type="Proteomes" id="UP001318040"/>
    </source>
</evidence>
<dbReference type="FunFam" id="3.40.50.300:FF:000679">
    <property type="entry name" value="Thymidylate kinase"/>
    <property type="match status" value="1"/>
</dbReference>
<dbReference type="GO" id="GO:0005634">
    <property type="term" value="C:nucleus"/>
    <property type="evidence" value="ECO:0007669"/>
    <property type="project" value="TreeGrafter"/>
</dbReference>
<organism evidence="14 15">
    <name type="scientific">Petromyzon marinus</name>
    <name type="common">Sea lamprey</name>
    <dbReference type="NCBI Taxonomy" id="7757"/>
    <lineage>
        <taxon>Eukaryota</taxon>
        <taxon>Metazoa</taxon>
        <taxon>Chordata</taxon>
        <taxon>Craniata</taxon>
        <taxon>Vertebrata</taxon>
        <taxon>Cyclostomata</taxon>
        <taxon>Hyperoartia</taxon>
        <taxon>Petromyzontiformes</taxon>
        <taxon>Petromyzontidae</taxon>
        <taxon>Petromyzon</taxon>
    </lineage>
</organism>
<evidence type="ECO:0000256" key="11">
    <source>
        <dbReference type="ARBA" id="ARBA00048743"/>
    </source>
</evidence>
<evidence type="ECO:0000256" key="9">
    <source>
        <dbReference type="ARBA" id="ARBA00022840"/>
    </source>
</evidence>
<protein>
    <recommendedName>
        <fullName evidence="4">Thymidylate kinase</fullName>
        <ecNumber evidence="3">2.7.4.9</ecNumber>
    </recommendedName>
    <alternativeName>
        <fullName evidence="10">dTMP kinase</fullName>
    </alternativeName>
</protein>
<evidence type="ECO:0000313" key="15">
    <source>
        <dbReference type="RefSeq" id="XP_032834530.1"/>
    </source>
</evidence>
<dbReference type="GO" id="GO:0005829">
    <property type="term" value="C:cytosol"/>
    <property type="evidence" value="ECO:0007669"/>
    <property type="project" value="TreeGrafter"/>
</dbReference>
<comment type="similarity">
    <text evidence="2">Belongs to the thymidylate kinase family.</text>
</comment>
<dbReference type="GO" id="GO:0005524">
    <property type="term" value="F:ATP binding"/>
    <property type="evidence" value="ECO:0007669"/>
    <property type="project" value="UniProtKB-KW"/>
</dbReference>
<reference evidence="15" key="1">
    <citation type="submission" date="2025-08" db="UniProtKB">
        <authorList>
            <consortium name="RefSeq"/>
        </authorList>
    </citation>
    <scope>IDENTIFICATION</scope>
    <source>
        <tissue evidence="15">Sperm</tissue>
    </source>
</reference>
<dbReference type="GO" id="GO:0006227">
    <property type="term" value="P:dUDP biosynthetic process"/>
    <property type="evidence" value="ECO:0007669"/>
    <property type="project" value="TreeGrafter"/>
</dbReference>
<dbReference type="Gene3D" id="3.40.50.300">
    <property type="entry name" value="P-loop containing nucleotide triphosphate hydrolases"/>
    <property type="match status" value="1"/>
</dbReference>
<evidence type="ECO:0000256" key="5">
    <source>
        <dbReference type="ARBA" id="ARBA00022679"/>
    </source>
</evidence>
<dbReference type="GO" id="GO:0005739">
    <property type="term" value="C:mitochondrion"/>
    <property type="evidence" value="ECO:0007669"/>
    <property type="project" value="TreeGrafter"/>
</dbReference>
<dbReference type="InterPro" id="IPR018094">
    <property type="entry name" value="Thymidylate_kinase"/>
</dbReference>
<dbReference type="AlphaFoldDB" id="A0AAJ7XHH7"/>
<keyword evidence="6" id="KW-0545">Nucleotide biosynthesis</keyword>
<feature type="domain" description="Thymidylate kinase-like" evidence="13">
    <location>
        <begin position="11"/>
        <end position="192"/>
    </location>
</feature>
<comment type="catalytic activity">
    <reaction evidence="11">
        <text>dTMP + ATP = dTDP + ADP</text>
        <dbReference type="Rhea" id="RHEA:13517"/>
        <dbReference type="ChEBI" id="CHEBI:30616"/>
        <dbReference type="ChEBI" id="CHEBI:58369"/>
        <dbReference type="ChEBI" id="CHEBI:63528"/>
        <dbReference type="ChEBI" id="CHEBI:456216"/>
        <dbReference type="EC" id="2.7.4.9"/>
    </reaction>
</comment>
<evidence type="ECO:0000256" key="12">
    <source>
        <dbReference type="ARBA" id="ARBA00056272"/>
    </source>
</evidence>
<dbReference type="RefSeq" id="XP_032834530.1">
    <property type="nucleotide sequence ID" value="XM_032978639.1"/>
</dbReference>
<keyword evidence="8 15" id="KW-0418">Kinase</keyword>
<accession>A0AAJ7XHH7</accession>
<evidence type="ECO:0000256" key="6">
    <source>
        <dbReference type="ARBA" id="ARBA00022727"/>
    </source>
</evidence>
<evidence type="ECO:0000256" key="2">
    <source>
        <dbReference type="ARBA" id="ARBA00009776"/>
    </source>
</evidence>
<dbReference type="Pfam" id="PF02223">
    <property type="entry name" value="Thymidylate_kin"/>
    <property type="match status" value="1"/>
</dbReference>
<keyword evidence="9" id="KW-0067">ATP-binding</keyword>
<dbReference type="GO" id="GO:0004550">
    <property type="term" value="F:nucleoside diphosphate kinase activity"/>
    <property type="evidence" value="ECO:0007669"/>
    <property type="project" value="TreeGrafter"/>
</dbReference>
<dbReference type="GO" id="GO:0006233">
    <property type="term" value="P:dTDP biosynthetic process"/>
    <property type="evidence" value="ECO:0007669"/>
    <property type="project" value="InterPro"/>
</dbReference>
<evidence type="ECO:0000256" key="3">
    <source>
        <dbReference type="ARBA" id="ARBA00012980"/>
    </source>
</evidence>
<dbReference type="GO" id="GO:0006235">
    <property type="term" value="P:dTTP biosynthetic process"/>
    <property type="evidence" value="ECO:0007669"/>
    <property type="project" value="TreeGrafter"/>
</dbReference>
<dbReference type="NCBIfam" id="TIGR00041">
    <property type="entry name" value="DTMP_kinase"/>
    <property type="match status" value="1"/>
</dbReference>
<dbReference type="HAMAP" id="MF_00165">
    <property type="entry name" value="Thymidylate_kinase"/>
    <property type="match status" value="1"/>
</dbReference>
<gene>
    <name evidence="15" type="primary">DTYMK</name>
</gene>
<dbReference type="KEGG" id="pmrn:116956799"/>
<proteinExistence type="inferred from homology"/>
<dbReference type="Proteomes" id="UP001318040">
    <property type="component" value="Chromosome 67"/>
</dbReference>
<dbReference type="PANTHER" id="PTHR10344:SF1">
    <property type="entry name" value="THYMIDYLATE KINASE"/>
    <property type="match status" value="1"/>
</dbReference>
<keyword evidence="14" id="KW-1185">Reference proteome</keyword>
<evidence type="ECO:0000256" key="4">
    <source>
        <dbReference type="ARBA" id="ARBA00017144"/>
    </source>
</evidence>
<name>A0AAJ7XHH7_PETMA</name>